<organism evidence="1 2">
    <name type="scientific">Hibiscus trionum</name>
    <name type="common">Flower of an hour</name>
    <dbReference type="NCBI Taxonomy" id="183268"/>
    <lineage>
        <taxon>Eukaryota</taxon>
        <taxon>Viridiplantae</taxon>
        <taxon>Streptophyta</taxon>
        <taxon>Embryophyta</taxon>
        <taxon>Tracheophyta</taxon>
        <taxon>Spermatophyta</taxon>
        <taxon>Magnoliopsida</taxon>
        <taxon>eudicotyledons</taxon>
        <taxon>Gunneridae</taxon>
        <taxon>Pentapetalae</taxon>
        <taxon>rosids</taxon>
        <taxon>malvids</taxon>
        <taxon>Malvales</taxon>
        <taxon>Malvaceae</taxon>
        <taxon>Malvoideae</taxon>
        <taxon>Hibiscus</taxon>
    </lineage>
</organism>
<dbReference type="EMBL" id="BSYR01000021">
    <property type="protein sequence ID" value="GMI86688.1"/>
    <property type="molecule type" value="Genomic_DNA"/>
</dbReference>
<dbReference type="OrthoDB" id="776574at2759"/>
<evidence type="ECO:0000313" key="2">
    <source>
        <dbReference type="Proteomes" id="UP001165190"/>
    </source>
</evidence>
<keyword evidence="2" id="KW-1185">Reference proteome</keyword>
<sequence length="222" mass="26024">MLDRRHGVTGHQISPFYPAYSTHNNRDEPGDIEFDFWGERQTWYYNNNLDEVEFEVEAGCVGDCPSPLWGADKLTDTSPLLPSNLSPTRRRQIIEHGRKQLMDMVRNMPDSCYELSLKDLVDQQNSPETIKEKVVYEHKSFRMETETKKRKAKAGSLSRTASMEANHFLLKMFFPTCLSFKKKSTAEKNSREGSEKPVGKKWWIKRIFFQRNHKNREDNSNR</sequence>
<name>A0A9W7M3Q5_HIBTR</name>
<dbReference type="Proteomes" id="UP001165190">
    <property type="component" value="Unassembled WGS sequence"/>
</dbReference>
<reference evidence="1" key="1">
    <citation type="submission" date="2023-05" db="EMBL/GenBank/DDBJ databases">
        <title>Genome and transcriptome analyses reveal genes involved in the formation of fine ridges on petal epidermal cells in Hibiscus trionum.</title>
        <authorList>
            <person name="Koshimizu S."/>
            <person name="Masuda S."/>
            <person name="Ishii T."/>
            <person name="Shirasu K."/>
            <person name="Hoshino A."/>
            <person name="Arita M."/>
        </authorList>
    </citation>
    <scope>NUCLEOTIDE SEQUENCE</scope>
    <source>
        <strain evidence="1">Hamamatsu line</strain>
    </source>
</reference>
<evidence type="ECO:0000313" key="1">
    <source>
        <dbReference type="EMBL" id="GMI86688.1"/>
    </source>
</evidence>
<comment type="caution">
    <text evidence="1">The sequence shown here is derived from an EMBL/GenBank/DDBJ whole genome shotgun (WGS) entry which is preliminary data.</text>
</comment>
<gene>
    <name evidence="1" type="ORF">HRI_002338100</name>
</gene>
<dbReference type="PANTHER" id="PTHR34193:SF10">
    <property type="entry name" value="DUF1645 FAMILY PROTEIN"/>
    <property type="match status" value="1"/>
</dbReference>
<proteinExistence type="predicted"/>
<dbReference type="PANTHER" id="PTHR34193">
    <property type="entry name" value="OS11G0199801 PROTEIN"/>
    <property type="match status" value="1"/>
</dbReference>
<protein>
    <submittedName>
        <fullName evidence="1">Uncharacterized protein</fullName>
    </submittedName>
</protein>
<accession>A0A9W7M3Q5</accession>
<dbReference type="AlphaFoldDB" id="A0A9W7M3Q5"/>